<dbReference type="InterPro" id="IPR048987">
    <property type="entry name" value="PIN-TPR-GreABC"/>
</dbReference>
<dbReference type="Pfam" id="PF20698">
    <property type="entry name" value="PIN-TPR-GreABC"/>
    <property type="match status" value="1"/>
</dbReference>
<dbReference type="AlphaFoldDB" id="A0A2V0QEP6"/>
<proteinExistence type="predicted"/>
<feature type="domain" description="PIN" evidence="1">
    <location>
        <begin position="623"/>
        <end position="756"/>
    </location>
</feature>
<evidence type="ECO:0000313" key="3">
    <source>
        <dbReference type="Proteomes" id="UP000247480"/>
    </source>
</evidence>
<accession>A0A2V0QEP6</accession>
<comment type="caution">
    <text evidence="2">The sequence shown here is derived from an EMBL/GenBank/DDBJ whole genome shotgun (WGS) entry which is preliminary data.</text>
</comment>
<evidence type="ECO:0000313" key="2">
    <source>
        <dbReference type="EMBL" id="GBH08795.1"/>
    </source>
</evidence>
<dbReference type="EMBL" id="BGJZ01000100">
    <property type="protein sequence ID" value="GBH08795.1"/>
    <property type="molecule type" value="Genomic_DNA"/>
</dbReference>
<organism evidence="2 3">
    <name type="scientific">Pseudomonas syringae pv. actinidiae</name>
    <dbReference type="NCBI Taxonomy" id="103796"/>
    <lineage>
        <taxon>Bacteria</taxon>
        <taxon>Pseudomonadati</taxon>
        <taxon>Pseudomonadota</taxon>
        <taxon>Gammaproteobacteria</taxon>
        <taxon>Pseudomonadales</taxon>
        <taxon>Pseudomonadaceae</taxon>
        <taxon>Pseudomonas</taxon>
        <taxon>Pseudomonas syringae</taxon>
    </lineage>
</organism>
<dbReference type="Proteomes" id="UP000247480">
    <property type="component" value="Unassembled WGS sequence"/>
</dbReference>
<sequence>MRTAAKGFPPEGVLTGVVEAAIRLQLSQLALEQANRLNSLYGSYNAKVLLAMATGLSLNPDLREFHFWLNRAAVKARMDGLREMVIELLQESGTDPRLHDLGCSIFKIYQGSESRRLFNALKQHVQYMDAARSDEVARFMALAGETSHLSQPAHDVQAASEDPQLRQDWCRTFLRADAHPIEEVGPFLHLANPGELKEWLTRDRLLAGGSAMEESYIRLLANVHQRSSNPDDVEERHQISELVGQFVSAWESELHHISPGGTFELAERLLILDLPHLALRLIQPLMPSHQLWASPYVLTYMRCLLEAKQNKSFDEVISRVADASSSLTLLSFQSVHAEHVGNIDAAFAFSRMMIELASDEPYGWYRQCYLLGHYRDLAEQREFHGQIPDSVLLTPSQPVKGILFFMVLAGSFAQAESRWIDWMIQSPREHAVDFVNFHFGLIFRKCESMEISSSVNQCIAAVQYRYEKDSLIRLVVDADQTEGEYTIKAASPIGQMMLRLSSGESEILQMTTYTLEENLPPYIACLRIALQLRGLHNDGSDVFSMMHMPADPAEFIPLLEEKMAHSNRHYRNMRDMEAIPLYMRGHGLYPSDSFKAAFACWTDAKIPKPTLSNIGEEKPTSMVLDAFGISYLAVTDLAKCLLDNGVTFVVSKSTMEALKQFFAEISDEKYMTLAVDDAGKLSRTTANDLRQRDGHVLTSLKLIIESAEVVRPVVHDELLEVFAINDSLHTTVYDAMQLSVANRIPWFCMDEAYGALHNIKGHPLVNLQALLLNATATLPFDFEQRRHSLLLYAFGALPITLTFNDIYGLARTPSSLAGLLLLKIIQNYGREIFAIENRPLILLNAIYLHMDAMFGREALAVSAKYSPWLTYTSHVFNHGVQLYLDISGEGSAEWRFARALNHFMQLCNGRPSFTHSLASRFVEFAFGHLMDWGAVKECYLEIVAQGSVQEPGE</sequence>
<name>A0A2V0QEP6_PSESF</name>
<evidence type="ECO:0000259" key="1">
    <source>
        <dbReference type="Pfam" id="PF20698"/>
    </source>
</evidence>
<reference evidence="2 3" key="1">
    <citation type="submission" date="2018-04" db="EMBL/GenBank/DDBJ databases">
        <title>Draft genome sequence of Pseudomonas syringae pv. actinidiae biovar 1 strains isolated from kiwifruit in Kagawa prefecture.</title>
        <authorList>
            <person name="Tabuchi M."/>
            <person name="Saito M."/>
            <person name="Fujiwara S."/>
            <person name="Sasa N."/>
            <person name="Akimitsu K."/>
            <person name="Gomi K."/>
            <person name="Konishi-Sugita S."/>
            <person name="Hamano K."/>
            <person name="Kataoka I."/>
        </authorList>
    </citation>
    <scope>NUCLEOTIDE SEQUENCE [LARGE SCALE GENOMIC DNA]</scope>
    <source>
        <strain evidence="2 3">MAFF212206</strain>
    </source>
</reference>
<protein>
    <submittedName>
        <fullName evidence="2">ATP-dependent exoDNAse beta subunit</fullName>
    </submittedName>
</protein>
<gene>
    <name evidence="2" type="ORF">KPSA1_02176</name>
</gene>